<gene>
    <name evidence="2" type="ORF">H4W26_002354</name>
</gene>
<feature type="transmembrane region" description="Helical" evidence="1">
    <location>
        <begin position="12"/>
        <end position="34"/>
    </location>
</feature>
<dbReference type="RefSeq" id="WP_192592386.1">
    <property type="nucleotide sequence ID" value="NZ_JADBEE010000002.1"/>
</dbReference>
<keyword evidence="1" id="KW-1133">Transmembrane helix</keyword>
<proteinExistence type="predicted"/>
<name>A0ABR9J9M8_9MICC</name>
<dbReference type="GO" id="GO:0051301">
    <property type="term" value="P:cell division"/>
    <property type="evidence" value="ECO:0007669"/>
    <property type="project" value="UniProtKB-KW"/>
</dbReference>
<organism evidence="2 3">
    <name type="scientific">Nesterenkonia halotolerans</name>
    <dbReference type="NCBI Taxonomy" id="225325"/>
    <lineage>
        <taxon>Bacteria</taxon>
        <taxon>Bacillati</taxon>
        <taxon>Actinomycetota</taxon>
        <taxon>Actinomycetes</taxon>
        <taxon>Micrococcales</taxon>
        <taxon>Micrococcaceae</taxon>
        <taxon>Nesterenkonia</taxon>
    </lineage>
</organism>
<reference evidence="2 3" key="1">
    <citation type="submission" date="2020-10" db="EMBL/GenBank/DDBJ databases">
        <title>Sequencing the genomes of 1000 actinobacteria strains.</title>
        <authorList>
            <person name="Klenk H.-P."/>
        </authorList>
    </citation>
    <scope>NUCLEOTIDE SEQUENCE [LARGE SCALE GENOMIC DNA]</scope>
    <source>
        <strain evidence="2 3">DSM 15474</strain>
    </source>
</reference>
<evidence type="ECO:0000256" key="1">
    <source>
        <dbReference type="SAM" id="Phobius"/>
    </source>
</evidence>
<sequence>MATETPEREQKGRFWTTWQTVMAALGVPLIAWMYFAPQDLRLTGGWYLLAWLSILLLATLVAGPRRKI</sequence>
<comment type="caution">
    <text evidence="2">The sequence shown here is derived from an EMBL/GenBank/DDBJ whole genome shotgun (WGS) entry which is preliminary data.</text>
</comment>
<accession>A0ABR9J9M8</accession>
<feature type="transmembrane region" description="Helical" evidence="1">
    <location>
        <begin position="46"/>
        <end position="63"/>
    </location>
</feature>
<dbReference type="EMBL" id="JADBEE010000002">
    <property type="protein sequence ID" value="MBE1515562.1"/>
    <property type="molecule type" value="Genomic_DNA"/>
</dbReference>
<keyword evidence="3" id="KW-1185">Reference proteome</keyword>
<keyword evidence="2" id="KW-0131">Cell cycle</keyword>
<protein>
    <submittedName>
        <fullName evidence="2">Cell division protein FtsW (Lipid II flippase)</fullName>
    </submittedName>
</protein>
<dbReference type="Proteomes" id="UP000636579">
    <property type="component" value="Unassembled WGS sequence"/>
</dbReference>
<keyword evidence="2" id="KW-0132">Cell division</keyword>
<evidence type="ECO:0000313" key="2">
    <source>
        <dbReference type="EMBL" id="MBE1515562.1"/>
    </source>
</evidence>
<keyword evidence="1" id="KW-0472">Membrane</keyword>
<keyword evidence="1" id="KW-0812">Transmembrane</keyword>
<evidence type="ECO:0000313" key="3">
    <source>
        <dbReference type="Proteomes" id="UP000636579"/>
    </source>
</evidence>